<keyword evidence="3" id="KW-1185">Reference proteome</keyword>
<dbReference type="Pfam" id="PF12080">
    <property type="entry name" value="GldM_4th"/>
    <property type="match status" value="1"/>
</dbReference>
<feature type="domain" description="Gliding motility-associated protein GldM C-terminal" evidence="1">
    <location>
        <begin position="33"/>
        <end position="127"/>
    </location>
</feature>
<dbReference type="InterPro" id="IPR022719">
    <property type="entry name" value="Motility-assoc_prot_GldM_C"/>
</dbReference>
<dbReference type="EMBL" id="AP026867">
    <property type="protein sequence ID" value="BDS13900.1"/>
    <property type="molecule type" value="Genomic_DNA"/>
</dbReference>
<evidence type="ECO:0000313" key="2">
    <source>
        <dbReference type="EMBL" id="BDS13900.1"/>
    </source>
</evidence>
<proteinExistence type="predicted"/>
<accession>A0A916DVS7</accession>
<protein>
    <recommendedName>
        <fullName evidence="1">Gliding motility-associated protein GldM C-terminal domain-containing protein</fullName>
    </recommendedName>
</protein>
<dbReference type="KEGG" id="aup:AsAng_0046630"/>
<dbReference type="RefSeq" id="WP_264789148.1">
    <property type="nucleotide sequence ID" value="NZ_AP026867.1"/>
</dbReference>
<evidence type="ECO:0000313" key="3">
    <source>
        <dbReference type="Proteomes" id="UP001060919"/>
    </source>
</evidence>
<name>A0A916DVS7_9BACT</name>
<dbReference type="Proteomes" id="UP001060919">
    <property type="component" value="Chromosome"/>
</dbReference>
<sequence length="132" mass="14742">MIPLEKIALGILLILSTILMSSTSINSDFHPNNHKTGNITAAEFKAQLGLIAWLDNFDFDAKCFIDSYTLYYTPRRKDPVTLKAKGGSFKGKINQIVKQAKPGDQYAFVNVKVKCPGDQVGRKANSLYFKIR</sequence>
<evidence type="ECO:0000259" key="1">
    <source>
        <dbReference type="Pfam" id="PF12080"/>
    </source>
</evidence>
<dbReference type="AlphaFoldDB" id="A0A916DVS7"/>
<reference evidence="2" key="1">
    <citation type="submission" date="2022-09" db="EMBL/GenBank/DDBJ databases">
        <title>Aureispira anguillicida sp. nov., isolated from Leptocephalus of Japanese eel Anguilla japonica.</title>
        <authorList>
            <person name="Yuasa K."/>
            <person name="Mekata T."/>
            <person name="Ikunari K."/>
        </authorList>
    </citation>
    <scope>NUCLEOTIDE SEQUENCE</scope>
    <source>
        <strain evidence="2">EL160426</strain>
    </source>
</reference>
<organism evidence="2 3">
    <name type="scientific">Aureispira anguillae</name>
    <dbReference type="NCBI Taxonomy" id="2864201"/>
    <lineage>
        <taxon>Bacteria</taxon>
        <taxon>Pseudomonadati</taxon>
        <taxon>Bacteroidota</taxon>
        <taxon>Saprospiria</taxon>
        <taxon>Saprospirales</taxon>
        <taxon>Saprospiraceae</taxon>
        <taxon>Aureispira</taxon>
    </lineage>
</organism>
<gene>
    <name evidence="2" type="ORF">AsAng_0046630</name>
</gene>